<name>F7VGE2_9PROT</name>
<proteinExistence type="predicted"/>
<accession>F7VGE2</accession>
<sequence length="39" mass="4247">MEVVTMSGTTADDGDLKALPRRIRCSIGFPKPEHHHVGS</sequence>
<dbReference type="AlphaFoldDB" id="F7VGE2"/>
<organism evidence="1 2">
    <name type="scientific">Acetobacter tropicalis NBRC 101654</name>
    <dbReference type="NCBI Taxonomy" id="749388"/>
    <lineage>
        <taxon>Bacteria</taxon>
        <taxon>Pseudomonadati</taxon>
        <taxon>Pseudomonadota</taxon>
        <taxon>Alphaproteobacteria</taxon>
        <taxon>Acetobacterales</taxon>
        <taxon>Acetobacteraceae</taxon>
        <taxon>Acetobacter</taxon>
    </lineage>
</organism>
<dbReference type="EMBL" id="BABS01000091">
    <property type="protein sequence ID" value="GAA09437.1"/>
    <property type="molecule type" value="Genomic_DNA"/>
</dbReference>
<evidence type="ECO:0000313" key="2">
    <source>
        <dbReference type="Proteomes" id="UP000004319"/>
    </source>
</evidence>
<protein>
    <submittedName>
        <fullName evidence="1">Uncharacterized protein</fullName>
    </submittedName>
</protein>
<comment type="caution">
    <text evidence="1">The sequence shown here is derived from an EMBL/GenBank/DDBJ whole genome shotgun (WGS) entry which is preliminary data.</text>
</comment>
<gene>
    <name evidence="1" type="ORF">ATPR_2441</name>
</gene>
<dbReference type="Proteomes" id="UP000004319">
    <property type="component" value="Unassembled WGS sequence"/>
</dbReference>
<evidence type="ECO:0000313" key="1">
    <source>
        <dbReference type="EMBL" id="GAA09437.1"/>
    </source>
</evidence>
<reference evidence="1 2" key="1">
    <citation type="journal article" date="2011" name="Biochem. Biophys. Res. Commun.">
        <title>Increased number of Arginine-based salt bridges contributes to the thermotolerance of thermotolerant acetic acid bacteria, Acetobacter tropicalis SKU1100.</title>
        <authorList>
            <person name="Matsutani M."/>
            <person name="Hirakawa H."/>
            <person name="Nishikura M."/>
            <person name="Soemphol W."/>
            <person name="Ali I.A.I."/>
            <person name="Yakushi T."/>
            <person name="Matsushita K."/>
        </authorList>
    </citation>
    <scope>NUCLEOTIDE SEQUENCE [LARGE SCALE GENOMIC DNA]</scope>
    <source>
        <strain evidence="1 2">NBRC 101654</strain>
    </source>
</reference>